<gene>
    <name evidence="1" type="ORF">E2C01_093500</name>
</gene>
<organism evidence="1 2">
    <name type="scientific">Portunus trituberculatus</name>
    <name type="common">Swimming crab</name>
    <name type="synonym">Neptunus trituberculatus</name>
    <dbReference type="NCBI Taxonomy" id="210409"/>
    <lineage>
        <taxon>Eukaryota</taxon>
        <taxon>Metazoa</taxon>
        <taxon>Ecdysozoa</taxon>
        <taxon>Arthropoda</taxon>
        <taxon>Crustacea</taxon>
        <taxon>Multicrustacea</taxon>
        <taxon>Malacostraca</taxon>
        <taxon>Eumalacostraca</taxon>
        <taxon>Eucarida</taxon>
        <taxon>Decapoda</taxon>
        <taxon>Pleocyemata</taxon>
        <taxon>Brachyura</taxon>
        <taxon>Eubrachyura</taxon>
        <taxon>Portunoidea</taxon>
        <taxon>Portunidae</taxon>
        <taxon>Portuninae</taxon>
        <taxon>Portunus</taxon>
    </lineage>
</organism>
<protein>
    <submittedName>
        <fullName evidence="1">Uncharacterized protein</fullName>
    </submittedName>
</protein>
<sequence>METEKEPAGEMALWSHKDQLLPARRSSTRPSAGLGAALTTGDYCHLTEGPRRQGSSWLRRSARAVVTEASRHRNHMTDCLMGSDET</sequence>
<reference evidence="1 2" key="1">
    <citation type="submission" date="2019-05" db="EMBL/GenBank/DDBJ databases">
        <title>Another draft genome of Portunus trituberculatus and its Hox gene families provides insights of decapod evolution.</title>
        <authorList>
            <person name="Jeong J.-H."/>
            <person name="Song I."/>
            <person name="Kim S."/>
            <person name="Choi T."/>
            <person name="Kim D."/>
            <person name="Ryu S."/>
            <person name="Kim W."/>
        </authorList>
    </citation>
    <scope>NUCLEOTIDE SEQUENCE [LARGE SCALE GENOMIC DNA]</scope>
    <source>
        <tissue evidence="1">Muscle</tissue>
    </source>
</reference>
<dbReference type="Proteomes" id="UP000324222">
    <property type="component" value="Unassembled WGS sequence"/>
</dbReference>
<keyword evidence="2" id="KW-1185">Reference proteome</keyword>
<accession>A0A5B7JYF1</accession>
<proteinExistence type="predicted"/>
<name>A0A5B7JYF1_PORTR</name>
<dbReference type="AlphaFoldDB" id="A0A5B7JYF1"/>
<comment type="caution">
    <text evidence="1">The sequence shown here is derived from an EMBL/GenBank/DDBJ whole genome shotgun (WGS) entry which is preliminary data.</text>
</comment>
<evidence type="ECO:0000313" key="2">
    <source>
        <dbReference type="Proteomes" id="UP000324222"/>
    </source>
</evidence>
<evidence type="ECO:0000313" key="1">
    <source>
        <dbReference type="EMBL" id="MPC98147.1"/>
    </source>
</evidence>
<dbReference type="EMBL" id="VSRR010112813">
    <property type="protein sequence ID" value="MPC98147.1"/>
    <property type="molecule type" value="Genomic_DNA"/>
</dbReference>